<accession>A0A4U8URD2</accession>
<evidence type="ECO:0000313" key="5">
    <source>
        <dbReference type="Proteomes" id="UP000298663"/>
    </source>
</evidence>
<dbReference type="Proteomes" id="UP000298663">
    <property type="component" value="Chromosome X"/>
</dbReference>
<dbReference type="InterPro" id="IPR007284">
    <property type="entry name" value="Ground-like_dom"/>
</dbReference>
<proteinExistence type="predicted"/>
<evidence type="ECO:0000313" key="4">
    <source>
        <dbReference type="EMBL" id="TMS35059.1"/>
    </source>
</evidence>
<protein>
    <recommendedName>
        <fullName evidence="3">Ground-like domain-containing protein</fullName>
    </recommendedName>
</protein>
<feature type="region of interest" description="Disordered" evidence="1">
    <location>
        <begin position="223"/>
        <end position="251"/>
    </location>
</feature>
<dbReference type="EMBL" id="AZBU02000001">
    <property type="protein sequence ID" value="TMS35059.1"/>
    <property type="molecule type" value="Genomic_DNA"/>
</dbReference>
<comment type="caution">
    <text evidence="4">The sequence shown here is derived from an EMBL/GenBank/DDBJ whole genome shotgun (WGS) entry which is preliminary data.</text>
</comment>
<gene>
    <name evidence="4" type="ORF">L596_002535</name>
</gene>
<dbReference type="EMBL" id="CM016762">
    <property type="protein sequence ID" value="TMS35059.1"/>
    <property type="molecule type" value="Genomic_DNA"/>
</dbReference>
<feature type="signal peptide" evidence="2">
    <location>
        <begin position="1"/>
        <end position="21"/>
    </location>
</feature>
<sequence length="251" mass="28398">MRSLPGVAIILAVVVVQLLHAASNATAFSRPPSNLPVKKVVIHGRTIYVRPTYSQPIATDTYRVPQSLPSQAIPLRDQYLTPRVSDQYVRPLQYVQPPQPRYVQPLPTYRPASLESYVPEPLKPNYPLPECYTNDSGFMCCNKELEHLIGKTFDDLKKSHNGKWQNCNVQQLASKLNENAEKAFNTSFESIAGIGDYASKSHFFSNFICKVEREGRYMLAYGSPKHAEPESEPYGPPPQTEAPPPYRTWRF</sequence>
<evidence type="ECO:0000256" key="1">
    <source>
        <dbReference type="SAM" id="MobiDB-lite"/>
    </source>
</evidence>
<dbReference type="AlphaFoldDB" id="A0A4U8URD2"/>
<evidence type="ECO:0000259" key="3">
    <source>
        <dbReference type="Pfam" id="PF04155"/>
    </source>
</evidence>
<keyword evidence="2" id="KW-0732">Signal</keyword>
<feature type="chain" id="PRO_5020230584" description="Ground-like domain-containing protein" evidence="2">
    <location>
        <begin position="22"/>
        <end position="251"/>
    </location>
</feature>
<dbReference type="STRING" id="34508.A0A4U8URD2"/>
<dbReference type="PANTHER" id="PTHR31967">
    <property type="entry name" value="GROUNDHOG (HEDGEHOG-LIKE FAMILY)-RELATED"/>
    <property type="match status" value="1"/>
</dbReference>
<feature type="compositionally biased region" description="Pro residues" evidence="1">
    <location>
        <begin position="234"/>
        <end position="251"/>
    </location>
</feature>
<organism evidence="4 5">
    <name type="scientific">Steinernema carpocapsae</name>
    <name type="common">Entomopathogenic nematode</name>
    <dbReference type="NCBI Taxonomy" id="34508"/>
    <lineage>
        <taxon>Eukaryota</taxon>
        <taxon>Metazoa</taxon>
        <taxon>Ecdysozoa</taxon>
        <taxon>Nematoda</taxon>
        <taxon>Chromadorea</taxon>
        <taxon>Rhabditida</taxon>
        <taxon>Tylenchina</taxon>
        <taxon>Panagrolaimomorpha</taxon>
        <taxon>Strongyloidoidea</taxon>
        <taxon>Steinernematidae</taxon>
        <taxon>Steinernema</taxon>
    </lineage>
</organism>
<dbReference type="Pfam" id="PF04155">
    <property type="entry name" value="Ground-like"/>
    <property type="match status" value="1"/>
</dbReference>
<keyword evidence="5" id="KW-1185">Reference proteome</keyword>
<reference evidence="4 5" key="2">
    <citation type="journal article" date="2019" name="G3 (Bethesda)">
        <title>Hybrid Assembly of the Genome of the Entomopathogenic Nematode Steinernema carpocapsae Identifies the X-Chromosome.</title>
        <authorList>
            <person name="Serra L."/>
            <person name="Macchietto M."/>
            <person name="Macias-Munoz A."/>
            <person name="McGill C.J."/>
            <person name="Rodriguez I.M."/>
            <person name="Rodriguez B."/>
            <person name="Murad R."/>
            <person name="Mortazavi A."/>
        </authorList>
    </citation>
    <scope>NUCLEOTIDE SEQUENCE [LARGE SCALE GENOMIC DNA]</scope>
    <source>
        <strain evidence="4 5">ALL</strain>
    </source>
</reference>
<evidence type="ECO:0000256" key="2">
    <source>
        <dbReference type="SAM" id="SignalP"/>
    </source>
</evidence>
<dbReference type="OrthoDB" id="5831900at2759"/>
<dbReference type="PANTHER" id="PTHR31967:SF20">
    <property type="entry name" value="GROUND-LIKE DOMAIN-CONTAINING PROTEIN"/>
    <property type="match status" value="1"/>
</dbReference>
<feature type="domain" description="Ground-like" evidence="3">
    <location>
        <begin position="137"/>
        <end position="221"/>
    </location>
</feature>
<reference evidence="4 5" key="1">
    <citation type="journal article" date="2015" name="Genome Biol.">
        <title>Comparative genomics of Steinernema reveals deeply conserved gene regulatory networks.</title>
        <authorList>
            <person name="Dillman A.R."/>
            <person name="Macchietto M."/>
            <person name="Porter C.F."/>
            <person name="Rogers A."/>
            <person name="Williams B."/>
            <person name="Antoshechkin I."/>
            <person name="Lee M.M."/>
            <person name="Goodwin Z."/>
            <person name="Lu X."/>
            <person name="Lewis E.E."/>
            <person name="Goodrich-Blair H."/>
            <person name="Stock S.P."/>
            <person name="Adams B.J."/>
            <person name="Sternberg P.W."/>
            <person name="Mortazavi A."/>
        </authorList>
    </citation>
    <scope>NUCLEOTIDE SEQUENCE [LARGE SCALE GENOMIC DNA]</scope>
    <source>
        <strain evidence="4 5">ALL</strain>
    </source>
</reference>
<name>A0A4U8URD2_STECR</name>